<dbReference type="SUPFAM" id="SSF56112">
    <property type="entry name" value="Protein kinase-like (PK-like)"/>
    <property type="match status" value="1"/>
</dbReference>
<evidence type="ECO:0000256" key="1">
    <source>
        <dbReference type="SAM" id="Coils"/>
    </source>
</evidence>
<reference evidence="3 4" key="1">
    <citation type="submission" date="2014-06" db="EMBL/GenBank/DDBJ databases">
        <authorList>
            <person name="Swart Estienne"/>
        </authorList>
    </citation>
    <scope>NUCLEOTIDE SEQUENCE [LARGE SCALE GENOMIC DNA]</scope>
    <source>
        <strain evidence="3 4">130c</strain>
    </source>
</reference>
<proteinExistence type="predicted"/>
<dbReference type="Proteomes" id="UP000039865">
    <property type="component" value="Unassembled WGS sequence"/>
</dbReference>
<feature type="region of interest" description="Disordered" evidence="2">
    <location>
        <begin position="529"/>
        <end position="554"/>
    </location>
</feature>
<dbReference type="InterPro" id="IPR011009">
    <property type="entry name" value="Kinase-like_dom_sf"/>
</dbReference>
<gene>
    <name evidence="3" type="primary">Contig10930.g11681</name>
    <name evidence="3" type="ORF">STYLEM_2388</name>
</gene>
<feature type="compositionally biased region" description="Polar residues" evidence="2">
    <location>
        <begin position="529"/>
        <end position="546"/>
    </location>
</feature>
<keyword evidence="1" id="KW-0175">Coiled coil</keyword>
<feature type="coiled-coil region" evidence="1">
    <location>
        <begin position="439"/>
        <end position="473"/>
    </location>
</feature>
<organism evidence="3 4">
    <name type="scientific">Stylonychia lemnae</name>
    <name type="common">Ciliate</name>
    <dbReference type="NCBI Taxonomy" id="5949"/>
    <lineage>
        <taxon>Eukaryota</taxon>
        <taxon>Sar</taxon>
        <taxon>Alveolata</taxon>
        <taxon>Ciliophora</taxon>
        <taxon>Intramacronucleata</taxon>
        <taxon>Spirotrichea</taxon>
        <taxon>Stichotrichia</taxon>
        <taxon>Sporadotrichida</taxon>
        <taxon>Oxytrichidae</taxon>
        <taxon>Stylonychinae</taxon>
        <taxon>Stylonychia</taxon>
    </lineage>
</organism>
<evidence type="ECO:0008006" key="5">
    <source>
        <dbReference type="Google" id="ProtNLM"/>
    </source>
</evidence>
<evidence type="ECO:0000256" key="2">
    <source>
        <dbReference type="SAM" id="MobiDB-lite"/>
    </source>
</evidence>
<keyword evidence="4" id="KW-1185">Reference proteome</keyword>
<protein>
    <recommendedName>
        <fullName evidence="5">Protein kinase domain-containing protein</fullName>
    </recommendedName>
</protein>
<sequence length="601" mass="70815">MLQSFKPPQKIDEFELTDHEFEKSENYISTLYQSKKTNDLVTIKFFPIELMEKIKKEVIILKQIKQSIQDKGLKTYTPLPQYYNHGFTLPYLIVNHFEPSLNIQNKKGLEFYQIAGKMFESIKEFHELGFIHNNIRPNIFKILNDKIYLTDFQFAINDRDIDTANQQIDQIRRDQQHSVSQGILPSKKIDYILVSYSILLLRHIPDKINQGYNNQQSMHEPICTMLFKLSKQKHTAQLEQEDSVILSILVYLNSLQSSFRACNGSTNQLPQSAEERGRLQQQVPLQQQMLYQQNLNNLQVEQMIRHVHSQNNLRESIFYQDNNQFDNDFLGSINSSFFFVNKEEASDQILEEFKDDEISFNGNPNEQSILNTGMEIIEKQNNSCQEVESDRNLKQITEIQIQIQPQYQKKLSIKDNDIIKKDEEIQKLKAIINMIGKENVDYRKQLREMQKLLQEAKEGNDQLQIRLNQRNSNQYQNCEDCIGHIKKYESLNVSSKNIIQVLQKQVIDCKMQVSQCELKMNQIMIAQQPKGQVQRNDNLPQNQPQDVLNEREKNNDIEELNKKYSHLERCHMIITQELTRKIQRFMNWKRGNNCANIVPSN</sequence>
<dbReference type="AlphaFoldDB" id="A0A077ZY04"/>
<accession>A0A077ZY04</accession>
<evidence type="ECO:0000313" key="4">
    <source>
        <dbReference type="Proteomes" id="UP000039865"/>
    </source>
</evidence>
<dbReference type="EMBL" id="CCKQ01002319">
    <property type="protein sequence ID" value="CDW73411.1"/>
    <property type="molecule type" value="Genomic_DNA"/>
</dbReference>
<evidence type="ECO:0000313" key="3">
    <source>
        <dbReference type="EMBL" id="CDW73411.1"/>
    </source>
</evidence>
<dbReference type="OrthoDB" id="5979581at2759"/>
<dbReference type="InParanoid" id="A0A077ZY04"/>
<name>A0A077ZY04_STYLE</name>